<gene>
    <name evidence="1" type="ORF">ACFSR5_20935</name>
</gene>
<protein>
    <submittedName>
        <fullName evidence="1">Uncharacterized protein</fullName>
    </submittedName>
</protein>
<dbReference type="RefSeq" id="WP_380906533.1">
    <property type="nucleotide sequence ID" value="NZ_JBHUEG010000018.1"/>
</dbReference>
<organism evidence="1 2">
    <name type="scientific">Sphingobacterium suaedae</name>
    <dbReference type="NCBI Taxonomy" id="1686402"/>
    <lineage>
        <taxon>Bacteria</taxon>
        <taxon>Pseudomonadati</taxon>
        <taxon>Bacteroidota</taxon>
        <taxon>Sphingobacteriia</taxon>
        <taxon>Sphingobacteriales</taxon>
        <taxon>Sphingobacteriaceae</taxon>
        <taxon>Sphingobacterium</taxon>
    </lineage>
</organism>
<name>A0ABW5KP35_9SPHI</name>
<sequence>MKSIWVAIVLGIYLPFLLGCEKTSEQNRAADEAHLTMLRTEMEAYVKDKTCSDTEDWAFVAVGNKACGGPQYYMAYPSTIDIPAFLDAVATYTDATDAFNKKYTIVSDCMFVSPPKAVHCDDGKPLLIYANDSFSGL</sequence>
<dbReference type="PROSITE" id="PS51257">
    <property type="entry name" value="PROKAR_LIPOPROTEIN"/>
    <property type="match status" value="1"/>
</dbReference>
<reference evidence="2" key="1">
    <citation type="journal article" date="2019" name="Int. J. Syst. Evol. Microbiol.">
        <title>The Global Catalogue of Microorganisms (GCM) 10K type strain sequencing project: providing services to taxonomists for standard genome sequencing and annotation.</title>
        <authorList>
            <consortium name="The Broad Institute Genomics Platform"/>
            <consortium name="The Broad Institute Genome Sequencing Center for Infectious Disease"/>
            <person name="Wu L."/>
            <person name="Ma J."/>
        </authorList>
    </citation>
    <scope>NUCLEOTIDE SEQUENCE [LARGE SCALE GENOMIC DNA]</scope>
    <source>
        <strain evidence="2">KCTC 42662</strain>
    </source>
</reference>
<proteinExistence type="predicted"/>
<evidence type="ECO:0000313" key="1">
    <source>
        <dbReference type="EMBL" id="MFD2550123.1"/>
    </source>
</evidence>
<dbReference type="EMBL" id="JBHULR010000021">
    <property type="protein sequence ID" value="MFD2550123.1"/>
    <property type="molecule type" value="Genomic_DNA"/>
</dbReference>
<accession>A0ABW5KP35</accession>
<evidence type="ECO:0000313" key="2">
    <source>
        <dbReference type="Proteomes" id="UP001597545"/>
    </source>
</evidence>
<keyword evidence="2" id="KW-1185">Reference proteome</keyword>
<comment type="caution">
    <text evidence="1">The sequence shown here is derived from an EMBL/GenBank/DDBJ whole genome shotgun (WGS) entry which is preliminary data.</text>
</comment>
<dbReference type="Proteomes" id="UP001597545">
    <property type="component" value="Unassembled WGS sequence"/>
</dbReference>